<evidence type="ECO:0000313" key="2">
    <source>
        <dbReference type="Proteomes" id="UP000775213"/>
    </source>
</evidence>
<proteinExistence type="predicted"/>
<protein>
    <submittedName>
        <fullName evidence="1">Uncharacterized protein</fullName>
    </submittedName>
</protein>
<comment type="caution">
    <text evidence="1">The sequence shown here is derived from an EMBL/GenBank/DDBJ whole genome shotgun (WGS) entry which is preliminary data.</text>
</comment>
<reference evidence="1 2" key="1">
    <citation type="journal article" date="2021" name="Hortic Res">
        <title>Chromosome-scale assembly of the Dendrobium chrysotoxum genome enhances the understanding of orchid evolution.</title>
        <authorList>
            <person name="Zhang Y."/>
            <person name="Zhang G.Q."/>
            <person name="Zhang D."/>
            <person name="Liu X.D."/>
            <person name="Xu X.Y."/>
            <person name="Sun W.H."/>
            <person name="Yu X."/>
            <person name="Zhu X."/>
            <person name="Wang Z.W."/>
            <person name="Zhao X."/>
            <person name="Zhong W.Y."/>
            <person name="Chen H."/>
            <person name="Yin W.L."/>
            <person name="Huang T."/>
            <person name="Niu S.C."/>
            <person name="Liu Z.J."/>
        </authorList>
    </citation>
    <scope>NUCLEOTIDE SEQUENCE [LARGE SCALE GENOMIC DNA]</scope>
    <source>
        <strain evidence="1">Lindl</strain>
    </source>
</reference>
<name>A0AAV7GVB7_DENCH</name>
<keyword evidence="2" id="KW-1185">Reference proteome</keyword>
<dbReference type="EMBL" id="JAGFBR010000011">
    <property type="protein sequence ID" value="KAH0459484.1"/>
    <property type="molecule type" value="Genomic_DNA"/>
</dbReference>
<organism evidence="1 2">
    <name type="scientific">Dendrobium chrysotoxum</name>
    <name type="common">Orchid</name>
    <dbReference type="NCBI Taxonomy" id="161865"/>
    <lineage>
        <taxon>Eukaryota</taxon>
        <taxon>Viridiplantae</taxon>
        <taxon>Streptophyta</taxon>
        <taxon>Embryophyta</taxon>
        <taxon>Tracheophyta</taxon>
        <taxon>Spermatophyta</taxon>
        <taxon>Magnoliopsida</taxon>
        <taxon>Liliopsida</taxon>
        <taxon>Asparagales</taxon>
        <taxon>Orchidaceae</taxon>
        <taxon>Epidendroideae</taxon>
        <taxon>Malaxideae</taxon>
        <taxon>Dendrobiinae</taxon>
        <taxon>Dendrobium</taxon>
    </lineage>
</organism>
<accession>A0AAV7GVB7</accession>
<gene>
    <name evidence="1" type="ORF">IEQ34_012298</name>
</gene>
<evidence type="ECO:0000313" key="1">
    <source>
        <dbReference type="EMBL" id="KAH0459484.1"/>
    </source>
</evidence>
<dbReference type="Proteomes" id="UP000775213">
    <property type="component" value="Unassembled WGS sequence"/>
</dbReference>
<dbReference type="AlphaFoldDB" id="A0AAV7GVB7"/>
<sequence>MRNYSTDFRSPEVAPDRIISREVELRSSAWRGVEFRKTRSFSAAPPPPTLFLSDRKSRVELAAKDLAQILPKFWPKSCIQRGPQFDNSLSSRRFWKPDASAAGFISGRIRVVSQVLAGYLGRYVKGIQKEQLKVGLWNEEILLEKVELILEAFDYLQLPFSFKNGIYFD</sequence>